<name>A0A0R2AZJ7_9LACO</name>
<dbReference type="OrthoDB" id="2243761at2"/>
<evidence type="ECO:0000313" key="4">
    <source>
        <dbReference type="Proteomes" id="UP000051672"/>
    </source>
</evidence>
<sequence>MEANLEKILVGVDDSDDALLAFDYAINLALKDNAELIVVSVLEKDEMNVFQALDRDYIHGEREMLEQHILDFQQQAKDRGIQSVRAVVAEGDPGEAIVKEVIPAVEPDLLVIGARAKQGVTRYFGSQAAYMAKYAPVSVTVVR</sequence>
<reference evidence="3 4" key="1">
    <citation type="journal article" date="2015" name="Genome Announc.">
        <title>Expanding the biotechnology potential of lactobacilli through comparative genomics of 213 strains and associated genera.</title>
        <authorList>
            <person name="Sun Z."/>
            <person name="Harris H.M."/>
            <person name="McCann A."/>
            <person name="Guo C."/>
            <person name="Argimon S."/>
            <person name="Zhang W."/>
            <person name="Yang X."/>
            <person name="Jeffery I.B."/>
            <person name="Cooney J.C."/>
            <person name="Kagawa T.F."/>
            <person name="Liu W."/>
            <person name="Song Y."/>
            <person name="Salvetti E."/>
            <person name="Wrobel A."/>
            <person name="Rasinkangas P."/>
            <person name="Parkhill J."/>
            <person name="Rea M.C."/>
            <person name="O'Sullivan O."/>
            <person name="Ritari J."/>
            <person name="Douillard F.P."/>
            <person name="Paul Ross R."/>
            <person name="Yang R."/>
            <person name="Briner A.E."/>
            <person name="Felis G.E."/>
            <person name="de Vos W.M."/>
            <person name="Barrangou R."/>
            <person name="Klaenhammer T.R."/>
            <person name="Caufield P.W."/>
            <person name="Cui Y."/>
            <person name="Zhang H."/>
            <person name="O'Toole P.W."/>
        </authorList>
    </citation>
    <scope>NUCLEOTIDE SEQUENCE [LARGE SCALE GENOMIC DNA]</scope>
    <source>
        <strain evidence="3 4">DSM 23927</strain>
    </source>
</reference>
<dbReference type="STRING" id="1423727.FC34_GL001879"/>
<evidence type="ECO:0000259" key="2">
    <source>
        <dbReference type="Pfam" id="PF00582"/>
    </source>
</evidence>
<dbReference type="PANTHER" id="PTHR46268">
    <property type="entry name" value="STRESS RESPONSE PROTEIN NHAX"/>
    <property type="match status" value="1"/>
</dbReference>
<dbReference type="Pfam" id="PF00582">
    <property type="entry name" value="Usp"/>
    <property type="match status" value="1"/>
</dbReference>
<protein>
    <submittedName>
        <fullName evidence="3">Universal stress protein UspA-like nucleotide-binding protein</fullName>
    </submittedName>
</protein>
<dbReference type="InterPro" id="IPR006016">
    <property type="entry name" value="UspA"/>
</dbReference>
<dbReference type="InterPro" id="IPR014729">
    <property type="entry name" value="Rossmann-like_a/b/a_fold"/>
</dbReference>
<dbReference type="InterPro" id="IPR006015">
    <property type="entry name" value="Universal_stress_UspA"/>
</dbReference>
<dbReference type="SUPFAM" id="SSF52402">
    <property type="entry name" value="Adenine nucleotide alpha hydrolases-like"/>
    <property type="match status" value="1"/>
</dbReference>
<organism evidence="3 4">
    <name type="scientific">Lacticaseibacillus brantae DSM 23927</name>
    <dbReference type="NCBI Taxonomy" id="1423727"/>
    <lineage>
        <taxon>Bacteria</taxon>
        <taxon>Bacillati</taxon>
        <taxon>Bacillota</taxon>
        <taxon>Bacilli</taxon>
        <taxon>Lactobacillales</taxon>
        <taxon>Lactobacillaceae</taxon>
        <taxon>Lacticaseibacillus</taxon>
    </lineage>
</organism>
<dbReference type="Gene3D" id="3.40.50.620">
    <property type="entry name" value="HUPs"/>
    <property type="match status" value="1"/>
</dbReference>
<comment type="similarity">
    <text evidence="1">Belongs to the universal stress protein A family.</text>
</comment>
<dbReference type="CDD" id="cd00293">
    <property type="entry name" value="USP-like"/>
    <property type="match status" value="1"/>
</dbReference>
<comment type="caution">
    <text evidence="3">The sequence shown here is derived from an EMBL/GenBank/DDBJ whole genome shotgun (WGS) entry which is preliminary data.</text>
</comment>
<keyword evidence="4" id="KW-1185">Reference proteome</keyword>
<gene>
    <name evidence="3" type="ORF">FC34_GL001879</name>
</gene>
<dbReference type="RefSeq" id="WP_057895158.1">
    <property type="nucleotide sequence ID" value="NZ_AYZQ01000006.1"/>
</dbReference>
<dbReference type="AlphaFoldDB" id="A0A0R2AZJ7"/>
<evidence type="ECO:0000313" key="3">
    <source>
        <dbReference type="EMBL" id="KRM71188.1"/>
    </source>
</evidence>
<feature type="domain" description="UspA" evidence="2">
    <location>
        <begin position="6"/>
        <end position="143"/>
    </location>
</feature>
<evidence type="ECO:0000256" key="1">
    <source>
        <dbReference type="ARBA" id="ARBA00008791"/>
    </source>
</evidence>
<dbReference type="EMBL" id="AYZQ01000006">
    <property type="protein sequence ID" value="KRM71188.1"/>
    <property type="molecule type" value="Genomic_DNA"/>
</dbReference>
<dbReference type="PATRIC" id="fig|1423727.3.peg.1904"/>
<dbReference type="PANTHER" id="PTHR46268:SF6">
    <property type="entry name" value="UNIVERSAL STRESS PROTEIN UP12"/>
    <property type="match status" value="1"/>
</dbReference>
<accession>A0A0R2AZJ7</accession>
<dbReference type="Proteomes" id="UP000051672">
    <property type="component" value="Unassembled WGS sequence"/>
</dbReference>
<proteinExistence type="inferred from homology"/>
<dbReference type="PRINTS" id="PR01438">
    <property type="entry name" value="UNVRSLSTRESS"/>
</dbReference>